<comment type="caution">
    <text evidence="1">The sequence shown here is derived from an EMBL/GenBank/DDBJ whole genome shotgun (WGS) entry which is preliminary data.</text>
</comment>
<protein>
    <submittedName>
        <fullName evidence="1">Replication factor A</fullName>
    </submittedName>
</protein>
<accession>A0AC61S9Z1</accession>
<dbReference type="Proteomes" id="UP000315423">
    <property type="component" value="Unassembled WGS sequence"/>
</dbReference>
<organism evidence="1 2">
    <name type="scientific">Candidatus Methanomarinus sp</name>
    <dbReference type="NCBI Taxonomy" id="3386244"/>
    <lineage>
        <taxon>Archaea</taxon>
        <taxon>Methanobacteriati</taxon>
        <taxon>Methanobacteriota</taxon>
        <taxon>Stenosarchaea group</taxon>
        <taxon>Methanomicrobia</taxon>
        <taxon>Methanosarcinales</taxon>
        <taxon>ANME-2 cluster</taxon>
        <taxon>Candidatus Methanocomedenaceae</taxon>
        <taxon>Candidatus Methanomarinus</taxon>
    </lineage>
</organism>
<name>A0AC61S9Z1_9EURY</name>
<evidence type="ECO:0000313" key="2">
    <source>
        <dbReference type="Proteomes" id="UP000315423"/>
    </source>
</evidence>
<sequence>MDKTTAIYEKLKGRMSHEEFLVLVEQKEKLMGDLADRESAAMLVACDLGVNNDEMKIDKVTSDISNVTVIGKVITCSDVRTFARDDGSAGSVANLTIADDTGSIRVVLWDQAADLVKVGEIGFKDSIQVSGFVKEGRNGLEISIGRGGSVDKVALNEEIQVRIEPYKISEIHSGMSDIHIVGKVLEISDIRTFQRKDATTGRVRNITLGDATGKIRVTVWDDKIDKLDQIALNDNIEIAGAYARENTFSNQVEINTGFNTSIRKSNIVVEYEEKITPIADIVPNESYSVSGYITGLDEIKEFQRKDGVTGRVVNIHISDDTGRIRTSLWDNQTDAISEIDIGTKLMITDCYAKPGWNNEVELSVGERSTITVLK</sequence>
<reference evidence="1" key="1">
    <citation type="submission" date="2018-09" db="EMBL/GenBank/DDBJ databases">
        <title>A genomic encyclopedia of anaerobic methanotrophic archaea.</title>
        <authorList>
            <person name="Skennerton C.T."/>
            <person name="Chadwick G.L."/>
            <person name="Laso-Perez R."/>
            <person name="Leu A.O."/>
            <person name="Speth D.R."/>
            <person name="Yu H."/>
            <person name="Morgan-Lang C."/>
            <person name="Hatzenpichler R."/>
            <person name="Goudeau D."/>
            <person name="Malmstrom R."/>
            <person name="Woyke T."/>
            <person name="Hallam S."/>
            <person name="Tyson G.W."/>
            <person name="Wegener G."/>
            <person name="Boetius A."/>
            <person name="Orphan V.J."/>
        </authorList>
    </citation>
    <scope>NUCLEOTIDE SEQUENCE</scope>
    <source>
        <strain evidence="1">CONS3730D10UFb2</strain>
    </source>
</reference>
<gene>
    <name evidence="1" type="ORF">C5S46_05610</name>
</gene>
<proteinExistence type="predicted"/>
<evidence type="ECO:0000313" key="1">
    <source>
        <dbReference type="EMBL" id="TKY91474.1"/>
    </source>
</evidence>
<dbReference type="EMBL" id="QYBA01000189">
    <property type="protein sequence ID" value="TKY91474.1"/>
    <property type="molecule type" value="Genomic_DNA"/>
</dbReference>